<keyword evidence="1" id="KW-1133">Transmembrane helix</keyword>
<dbReference type="InterPro" id="IPR021320">
    <property type="entry name" value="DUF2905"/>
</dbReference>
<organism evidence="2 3">
    <name type="scientific">Chryseosolibacter histidini</name>
    <dbReference type="NCBI Taxonomy" id="2782349"/>
    <lineage>
        <taxon>Bacteria</taxon>
        <taxon>Pseudomonadati</taxon>
        <taxon>Bacteroidota</taxon>
        <taxon>Cytophagia</taxon>
        <taxon>Cytophagales</taxon>
        <taxon>Chryseotaleaceae</taxon>
        <taxon>Chryseosolibacter</taxon>
    </lineage>
</organism>
<dbReference type="EMBL" id="JAHESF010000016">
    <property type="protein sequence ID" value="MBT1698624.1"/>
    <property type="molecule type" value="Genomic_DNA"/>
</dbReference>
<gene>
    <name evidence="2" type="ORF">KK083_17155</name>
</gene>
<dbReference type="Proteomes" id="UP001319200">
    <property type="component" value="Unassembled WGS sequence"/>
</dbReference>
<keyword evidence="1" id="KW-0472">Membrane</keyword>
<name>A0AAP2DQT5_9BACT</name>
<evidence type="ECO:0000256" key="1">
    <source>
        <dbReference type="SAM" id="Phobius"/>
    </source>
</evidence>
<reference evidence="2 3" key="1">
    <citation type="submission" date="2021-05" db="EMBL/GenBank/DDBJ databases">
        <title>A Polyphasic approach of four new species of the genus Ohtaekwangia: Ohtaekwangia histidinii sp. nov., Ohtaekwangia cretensis sp. nov., Ohtaekwangia indiensis sp. nov., Ohtaekwangia reichenbachii sp. nov. from diverse environment.</title>
        <authorList>
            <person name="Octaviana S."/>
        </authorList>
    </citation>
    <scope>NUCLEOTIDE SEQUENCE [LARGE SCALE GENOMIC DNA]</scope>
    <source>
        <strain evidence="2 3">PWU4</strain>
    </source>
</reference>
<proteinExistence type="predicted"/>
<dbReference type="Pfam" id="PF11146">
    <property type="entry name" value="DUF2905"/>
    <property type="match status" value="1"/>
</dbReference>
<accession>A0AAP2DQT5</accession>
<evidence type="ECO:0000313" key="3">
    <source>
        <dbReference type="Proteomes" id="UP001319200"/>
    </source>
</evidence>
<feature type="transmembrane region" description="Helical" evidence="1">
    <location>
        <begin position="47"/>
        <end position="68"/>
    </location>
</feature>
<comment type="caution">
    <text evidence="2">The sequence shown here is derived from an EMBL/GenBank/DDBJ whole genome shotgun (WGS) entry which is preliminary data.</text>
</comment>
<keyword evidence="3" id="KW-1185">Reference proteome</keyword>
<dbReference type="AlphaFoldDB" id="A0AAP2DQT5"/>
<keyword evidence="1" id="KW-0812">Transmembrane</keyword>
<protein>
    <submittedName>
        <fullName evidence="2">DUF2905 family protein</fullName>
    </submittedName>
</protein>
<dbReference type="PANTHER" id="PTHR36443">
    <property type="entry name" value="BSR5223 PROTEIN"/>
    <property type="match status" value="1"/>
</dbReference>
<dbReference type="PANTHER" id="PTHR36443:SF1">
    <property type="entry name" value="BSR5223 PROTEIN"/>
    <property type="match status" value="1"/>
</dbReference>
<evidence type="ECO:0000313" key="2">
    <source>
        <dbReference type="EMBL" id="MBT1698624.1"/>
    </source>
</evidence>
<sequence>MLNMGKFLIISGIILLLLGLIIQFSGKIPFLGRLPGDIRIEGKNYQFYFPLASSILISILISLVLLLINKARQ</sequence>